<name>A0A446CZI9_9BURK</name>
<proteinExistence type="predicted"/>
<dbReference type="Proteomes" id="UP000289465">
    <property type="component" value="Unassembled WGS sequence"/>
</dbReference>
<dbReference type="AlphaFoldDB" id="A0A446CZI9"/>
<accession>A0A446CZI9</accession>
<sequence>MSMIEKKILAMVAQLRADGGQPTEENIVKLAVAAFDELMAEELARSLQQIEGKPESVKSAYTADFQQAYEDARSKWLPGIIAAARSLAANSPSSIEVGARIATGPTIH</sequence>
<evidence type="ECO:0000313" key="2">
    <source>
        <dbReference type="Proteomes" id="UP000289465"/>
    </source>
</evidence>
<dbReference type="EMBL" id="UFQC01000048">
    <property type="protein sequence ID" value="SSW73260.1"/>
    <property type="molecule type" value="Genomic_DNA"/>
</dbReference>
<organism evidence="1 2">
    <name type="scientific">Achromobacter veterisilvae</name>
    <dbReference type="NCBI Taxonomy" id="2069367"/>
    <lineage>
        <taxon>Bacteria</taxon>
        <taxon>Pseudomonadati</taxon>
        <taxon>Pseudomonadota</taxon>
        <taxon>Betaproteobacteria</taxon>
        <taxon>Burkholderiales</taxon>
        <taxon>Alcaligenaceae</taxon>
        <taxon>Achromobacter</taxon>
    </lineage>
</organism>
<protein>
    <submittedName>
        <fullName evidence="1">Uncharacterized protein</fullName>
    </submittedName>
</protein>
<gene>
    <name evidence="1" type="ORF">AVE30378_05622</name>
</gene>
<evidence type="ECO:0000313" key="1">
    <source>
        <dbReference type="EMBL" id="SSW73260.1"/>
    </source>
</evidence>
<reference evidence="1 2" key="1">
    <citation type="submission" date="2018-07" db="EMBL/GenBank/DDBJ databases">
        <authorList>
            <person name="Peeters C."/>
        </authorList>
    </citation>
    <scope>NUCLEOTIDE SEQUENCE [LARGE SCALE GENOMIC DNA]</scope>
    <source>
        <strain evidence="1 2">LMG 30378</strain>
    </source>
</reference>